<evidence type="ECO:0000313" key="1">
    <source>
        <dbReference type="EMBL" id="CAK7347518.1"/>
    </source>
</evidence>
<organism evidence="1 2">
    <name type="scientific">Dovyalis caffra</name>
    <dbReference type="NCBI Taxonomy" id="77055"/>
    <lineage>
        <taxon>Eukaryota</taxon>
        <taxon>Viridiplantae</taxon>
        <taxon>Streptophyta</taxon>
        <taxon>Embryophyta</taxon>
        <taxon>Tracheophyta</taxon>
        <taxon>Spermatophyta</taxon>
        <taxon>Magnoliopsida</taxon>
        <taxon>eudicotyledons</taxon>
        <taxon>Gunneridae</taxon>
        <taxon>Pentapetalae</taxon>
        <taxon>rosids</taxon>
        <taxon>fabids</taxon>
        <taxon>Malpighiales</taxon>
        <taxon>Salicaceae</taxon>
        <taxon>Flacourtieae</taxon>
        <taxon>Dovyalis</taxon>
    </lineage>
</organism>
<reference evidence="1 2" key="1">
    <citation type="submission" date="2024-01" db="EMBL/GenBank/DDBJ databases">
        <authorList>
            <person name="Waweru B."/>
        </authorList>
    </citation>
    <scope>NUCLEOTIDE SEQUENCE [LARGE SCALE GENOMIC DNA]</scope>
</reference>
<dbReference type="AlphaFoldDB" id="A0AAV1S9F2"/>
<comment type="caution">
    <text evidence="1">The sequence shown here is derived from an EMBL/GenBank/DDBJ whole genome shotgun (WGS) entry which is preliminary data.</text>
</comment>
<keyword evidence="2" id="KW-1185">Reference proteome</keyword>
<dbReference type="EMBL" id="CAWUPB010001173">
    <property type="protein sequence ID" value="CAK7347518.1"/>
    <property type="molecule type" value="Genomic_DNA"/>
</dbReference>
<sequence>MPAAVTQVAVCFDAPISHEGRLSFHPYTYTAQGYTIARYHRRKKQKKERKPYKATAQQKYEFNRISAAKLVFLYSTLTNISPVAVHLYPTGHANSA</sequence>
<dbReference type="Proteomes" id="UP001314170">
    <property type="component" value="Unassembled WGS sequence"/>
</dbReference>
<name>A0AAV1S9F2_9ROSI</name>
<protein>
    <submittedName>
        <fullName evidence="1">Uncharacterized protein</fullName>
    </submittedName>
</protein>
<evidence type="ECO:0000313" key="2">
    <source>
        <dbReference type="Proteomes" id="UP001314170"/>
    </source>
</evidence>
<proteinExistence type="predicted"/>
<gene>
    <name evidence="1" type="ORF">DCAF_LOCUS20205</name>
</gene>
<accession>A0AAV1S9F2</accession>